<evidence type="ECO:0000256" key="1">
    <source>
        <dbReference type="SAM" id="MobiDB-lite"/>
    </source>
</evidence>
<dbReference type="EMBL" id="JACEIK010002473">
    <property type="protein sequence ID" value="MCD9561419.1"/>
    <property type="molecule type" value="Genomic_DNA"/>
</dbReference>
<organism evidence="2 3">
    <name type="scientific">Datura stramonium</name>
    <name type="common">Jimsonweed</name>
    <name type="synonym">Common thornapple</name>
    <dbReference type="NCBI Taxonomy" id="4076"/>
    <lineage>
        <taxon>Eukaryota</taxon>
        <taxon>Viridiplantae</taxon>
        <taxon>Streptophyta</taxon>
        <taxon>Embryophyta</taxon>
        <taxon>Tracheophyta</taxon>
        <taxon>Spermatophyta</taxon>
        <taxon>Magnoliopsida</taxon>
        <taxon>eudicotyledons</taxon>
        <taxon>Gunneridae</taxon>
        <taxon>Pentapetalae</taxon>
        <taxon>asterids</taxon>
        <taxon>lamiids</taxon>
        <taxon>Solanales</taxon>
        <taxon>Solanaceae</taxon>
        <taxon>Solanoideae</taxon>
        <taxon>Datureae</taxon>
        <taxon>Datura</taxon>
    </lineage>
</organism>
<accession>A0ABS8URE6</accession>
<feature type="region of interest" description="Disordered" evidence="1">
    <location>
        <begin position="19"/>
        <end position="52"/>
    </location>
</feature>
<evidence type="ECO:0000313" key="2">
    <source>
        <dbReference type="EMBL" id="MCD9561419.1"/>
    </source>
</evidence>
<dbReference type="Proteomes" id="UP000823775">
    <property type="component" value="Unassembled WGS sequence"/>
</dbReference>
<feature type="non-terminal residue" evidence="2">
    <location>
        <position position="1"/>
    </location>
</feature>
<sequence length="52" mass="5787">LKFKKRGANNLAYNVIVERGDSSGPQGQMRRSYNTVYDSSNSQNCTSTSQDL</sequence>
<feature type="non-terminal residue" evidence="2">
    <location>
        <position position="52"/>
    </location>
</feature>
<evidence type="ECO:0000313" key="3">
    <source>
        <dbReference type="Proteomes" id="UP000823775"/>
    </source>
</evidence>
<name>A0ABS8URE6_DATST</name>
<gene>
    <name evidence="2" type="ORF">HAX54_020525</name>
</gene>
<reference evidence="2 3" key="1">
    <citation type="journal article" date="2021" name="BMC Genomics">
        <title>Datura genome reveals duplications of psychoactive alkaloid biosynthetic genes and high mutation rate following tissue culture.</title>
        <authorList>
            <person name="Rajewski A."/>
            <person name="Carter-House D."/>
            <person name="Stajich J."/>
            <person name="Litt A."/>
        </authorList>
    </citation>
    <scope>NUCLEOTIDE SEQUENCE [LARGE SCALE GENOMIC DNA]</scope>
    <source>
        <strain evidence="2">AR-01</strain>
    </source>
</reference>
<feature type="compositionally biased region" description="Low complexity" evidence="1">
    <location>
        <begin position="38"/>
        <end position="52"/>
    </location>
</feature>
<comment type="caution">
    <text evidence="2">The sequence shown here is derived from an EMBL/GenBank/DDBJ whole genome shotgun (WGS) entry which is preliminary data.</text>
</comment>
<proteinExistence type="predicted"/>
<feature type="compositionally biased region" description="Polar residues" evidence="1">
    <location>
        <begin position="23"/>
        <end position="37"/>
    </location>
</feature>
<protein>
    <submittedName>
        <fullName evidence="2">Uncharacterized protein</fullName>
    </submittedName>
</protein>
<keyword evidence="3" id="KW-1185">Reference proteome</keyword>